<feature type="chain" id="PRO_5040974137" evidence="8">
    <location>
        <begin position="20"/>
        <end position="707"/>
    </location>
</feature>
<dbReference type="PANTHER" id="PTHR32234:SF3">
    <property type="entry name" value="SUPPRESSION OF COPPER SENSITIVITY PROTEIN"/>
    <property type="match status" value="1"/>
</dbReference>
<feature type="transmembrane region" description="Helical" evidence="7">
    <location>
        <begin position="555"/>
        <end position="575"/>
    </location>
</feature>
<evidence type="ECO:0000256" key="5">
    <source>
        <dbReference type="ARBA" id="ARBA00022989"/>
    </source>
</evidence>
<feature type="transmembrane region" description="Helical" evidence="7">
    <location>
        <begin position="465"/>
        <end position="491"/>
    </location>
</feature>
<feature type="transmembrane region" description="Helical" evidence="7">
    <location>
        <begin position="503"/>
        <end position="524"/>
    </location>
</feature>
<keyword evidence="2" id="KW-1003">Cell membrane</keyword>
<dbReference type="CDD" id="cd02953">
    <property type="entry name" value="DsbDgamma"/>
    <property type="match status" value="1"/>
</dbReference>
<keyword evidence="3 7" id="KW-0812">Transmembrane</keyword>
<evidence type="ECO:0000256" key="4">
    <source>
        <dbReference type="ARBA" id="ARBA00022748"/>
    </source>
</evidence>
<sequence>MRFVLFALILLGLNAPADAQPAWASGEPIVEARLVSELSQAEPGRTFHIGLHQVMPEGWHTYWRNPGDNGLPVEIDWTAPAGVSIGGIVWPAPIELPLTDEIMDYGYKGEVTLPMPVTIDPGFAGDSVTLIADATWLVCEDICIPEERTLELTVPVGEAAERDEAGYWTIRAALDAEPMLADDLDAQMGLTSGHVVLDLGGGDLVRDAVEWRNLRFFPYEAGLIRHAGPQEVQRDGERVLLVMEPGYAADDKLQSARGGVLSYDVNVGGRWQRHAVAVSPEPASRTPAVAVANTGGADAGSLPPSLPWLFVLAFGGGLILNLMPCVFPILSIKVLKFVQVAHSDAGQVRQQGLFFLAGVLASFVGLAALLVGLREFGLPVGWGFQLQVPVVVAVLALLLFAIGLNLLGAFEFGTRLMGLGSGLTEKPGWRGAFFTGVLAVVVAAPCVGPLAAGALGLALTQPTPVVLAVAAALGLGLAAPFVLFSFFPAMLRVLPRPGEWMVVFRQALAFPMFASVIWLLWVLSIQSGPTGVLLAGIAMVALGLAVWANRGNGAVWKSVAFVALAVSVASTVWVARIPEAAAQQTASGSERFEPWSQARVEELRAEGRAVFVDVTAAWCVTCQVNKLRVLHTEDIQAAFDRFDVAQLRADWTNRDETIAALIAEHGQAGVPLYLLYPAGGGPAQVLPTVLTKSDLEQALDRASRRNG</sequence>
<evidence type="ECO:0000256" key="2">
    <source>
        <dbReference type="ARBA" id="ARBA00022475"/>
    </source>
</evidence>
<comment type="caution">
    <text evidence="10">The sequence shown here is derived from an EMBL/GenBank/DDBJ whole genome shotgun (WGS) entry which is preliminary data.</text>
</comment>
<evidence type="ECO:0000256" key="1">
    <source>
        <dbReference type="ARBA" id="ARBA00004651"/>
    </source>
</evidence>
<evidence type="ECO:0000313" key="10">
    <source>
        <dbReference type="EMBL" id="GLK53752.1"/>
    </source>
</evidence>
<dbReference type="GO" id="GO:0017004">
    <property type="term" value="P:cytochrome complex assembly"/>
    <property type="evidence" value="ECO:0007669"/>
    <property type="project" value="UniProtKB-KW"/>
</dbReference>
<organism evidence="10 11">
    <name type="scientific">Maricaulis virginensis</name>
    <dbReference type="NCBI Taxonomy" id="144022"/>
    <lineage>
        <taxon>Bacteria</taxon>
        <taxon>Pseudomonadati</taxon>
        <taxon>Pseudomonadota</taxon>
        <taxon>Alphaproteobacteria</taxon>
        <taxon>Maricaulales</taxon>
        <taxon>Maricaulaceae</taxon>
        <taxon>Maricaulis</taxon>
    </lineage>
</organism>
<dbReference type="RefSeq" id="WP_271188092.1">
    <property type="nucleotide sequence ID" value="NZ_BSFE01000013.1"/>
</dbReference>
<dbReference type="InterPro" id="IPR013766">
    <property type="entry name" value="Thioredoxin_domain"/>
</dbReference>
<dbReference type="PANTHER" id="PTHR32234">
    <property type="entry name" value="THIOL:DISULFIDE INTERCHANGE PROTEIN DSBD"/>
    <property type="match status" value="1"/>
</dbReference>
<comment type="subcellular location">
    <subcellularLocation>
        <location evidence="1">Cell membrane</location>
        <topology evidence="1">Multi-pass membrane protein</topology>
    </subcellularLocation>
</comment>
<feature type="signal peptide" evidence="8">
    <location>
        <begin position="1"/>
        <end position="19"/>
    </location>
</feature>
<dbReference type="PROSITE" id="PS51352">
    <property type="entry name" value="THIOREDOXIN_2"/>
    <property type="match status" value="1"/>
</dbReference>
<dbReference type="InterPro" id="IPR035671">
    <property type="entry name" value="DsbD_gamma"/>
</dbReference>
<evidence type="ECO:0000256" key="7">
    <source>
        <dbReference type="SAM" id="Phobius"/>
    </source>
</evidence>
<dbReference type="GO" id="GO:0045454">
    <property type="term" value="P:cell redox homeostasis"/>
    <property type="evidence" value="ECO:0007669"/>
    <property type="project" value="TreeGrafter"/>
</dbReference>
<gene>
    <name evidence="10" type="ORF">GCM10017621_32600</name>
</gene>
<dbReference type="AlphaFoldDB" id="A0A9W6IQD6"/>
<dbReference type="Pfam" id="PF02683">
    <property type="entry name" value="DsbD_TM"/>
    <property type="match status" value="1"/>
</dbReference>
<keyword evidence="4" id="KW-0201">Cytochrome c-type biogenesis</keyword>
<accession>A0A9W6IQD6</accession>
<protein>
    <submittedName>
        <fullName evidence="10">Thiol:disulfide interchange protein DsbD</fullName>
    </submittedName>
</protein>
<evidence type="ECO:0000256" key="3">
    <source>
        <dbReference type="ARBA" id="ARBA00022692"/>
    </source>
</evidence>
<dbReference type="Proteomes" id="UP001143486">
    <property type="component" value="Unassembled WGS sequence"/>
</dbReference>
<name>A0A9W6IQD6_9PROT</name>
<feature type="transmembrane region" description="Helical" evidence="7">
    <location>
        <begin position="530"/>
        <end position="548"/>
    </location>
</feature>
<evidence type="ECO:0000313" key="11">
    <source>
        <dbReference type="Proteomes" id="UP001143486"/>
    </source>
</evidence>
<keyword evidence="5 7" id="KW-1133">Transmembrane helix</keyword>
<dbReference type="Gene3D" id="3.40.30.10">
    <property type="entry name" value="Glutaredoxin"/>
    <property type="match status" value="1"/>
</dbReference>
<feature type="transmembrane region" description="Helical" evidence="7">
    <location>
        <begin position="353"/>
        <end position="374"/>
    </location>
</feature>
<feature type="transmembrane region" description="Helical" evidence="7">
    <location>
        <begin position="386"/>
        <end position="410"/>
    </location>
</feature>
<feature type="transmembrane region" description="Helical" evidence="7">
    <location>
        <begin position="308"/>
        <end position="332"/>
    </location>
</feature>
<dbReference type="EMBL" id="BSFE01000013">
    <property type="protein sequence ID" value="GLK53752.1"/>
    <property type="molecule type" value="Genomic_DNA"/>
</dbReference>
<evidence type="ECO:0000259" key="9">
    <source>
        <dbReference type="PROSITE" id="PS51352"/>
    </source>
</evidence>
<proteinExistence type="predicted"/>
<dbReference type="GO" id="GO:0005886">
    <property type="term" value="C:plasma membrane"/>
    <property type="evidence" value="ECO:0007669"/>
    <property type="project" value="UniProtKB-SubCell"/>
</dbReference>
<evidence type="ECO:0000256" key="6">
    <source>
        <dbReference type="ARBA" id="ARBA00023136"/>
    </source>
</evidence>
<dbReference type="InterPro" id="IPR003834">
    <property type="entry name" value="Cyt_c_assmbl_TM_dom"/>
</dbReference>
<feature type="transmembrane region" description="Helical" evidence="7">
    <location>
        <begin position="431"/>
        <end position="459"/>
    </location>
</feature>
<dbReference type="GO" id="GO:0015035">
    <property type="term" value="F:protein-disulfide reductase activity"/>
    <property type="evidence" value="ECO:0007669"/>
    <property type="project" value="TreeGrafter"/>
</dbReference>
<feature type="domain" description="Thioredoxin" evidence="9">
    <location>
        <begin position="571"/>
        <end position="704"/>
    </location>
</feature>
<evidence type="ECO:0000256" key="8">
    <source>
        <dbReference type="SAM" id="SignalP"/>
    </source>
</evidence>
<keyword evidence="6 7" id="KW-0472">Membrane</keyword>
<reference evidence="10" key="1">
    <citation type="journal article" date="2014" name="Int. J. Syst. Evol. Microbiol.">
        <title>Complete genome sequence of Corynebacterium casei LMG S-19264T (=DSM 44701T), isolated from a smear-ripened cheese.</title>
        <authorList>
            <consortium name="US DOE Joint Genome Institute (JGI-PGF)"/>
            <person name="Walter F."/>
            <person name="Albersmeier A."/>
            <person name="Kalinowski J."/>
            <person name="Ruckert C."/>
        </authorList>
    </citation>
    <scope>NUCLEOTIDE SEQUENCE</scope>
    <source>
        <strain evidence="10">VKM B-1513</strain>
    </source>
</reference>
<dbReference type="SUPFAM" id="SSF52833">
    <property type="entry name" value="Thioredoxin-like"/>
    <property type="match status" value="1"/>
</dbReference>
<dbReference type="Pfam" id="PF11412">
    <property type="entry name" value="DsbD_N"/>
    <property type="match status" value="1"/>
</dbReference>
<keyword evidence="11" id="KW-1185">Reference proteome</keyword>
<dbReference type="InterPro" id="IPR028250">
    <property type="entry name" value="DsbDN"/>
</dbReference>
<dbReference type="InterPro" id="IPR036249">
    <property type="entry name" value="Thioredoxin-like_sf"/>
</dbReference>
<dbReference type="Pfam" id="PF13899">
    <property type="entry name" value="Thioredoxin_7"/>
    <property type="match status" value="1"/>
</dbReference>
<keyword evidence="8" id="KW-0732">Signal</keyword>
<reference evidence="10" key="2">
    <citation type="submission" date="2023-01" db="EMBL/GenBank/DDBJ databases">
        <authorList>
            <person name="Sun Q."/>
            <person name="Evtushenko L."/>
        </authorList>
    </citation>
    <scope>NUCLEOTIDE SEQUENCE</scope>
    <source>
        <strain evidence="10">VKM B-1513</strain>
    </source>
</reference>